<evidence type="ECO:0000259" key="9">
    <source>
        <dbReference type="Pfam" id="PF00924"/>
    </source>
</evidence>
<comment type="caution">
    <text evidence="12">The sequence shown here is derived from an EMBL/GenBank/DDBJ whole genome shotgun (WGS) entry which is preliminary data.</text>
</comment>
<evidence type="ECO:0000256" key="7">
    <source>
        <dbReference type="SAM" id="MobiDB-lite"/>
    </source>
</evidence>
<accession>A0ABS9JVD6</accession>
<dbReference type="InterPro" id="IPR010920">
    <property type="entry name" value="LSM_dom_sf"/>
</dbReference>
<comment type="subcellular location">
    <subcellularLocation>
        <location evidence="1">Cell membrane</location>
        <topology evidence="1">Multi-pass membrane protein</topology>
    </subcellularLocation>
</comment>
<protein>
    <submittedName>
        <fullName evidence="12">Mechanosensitive ion channel family protein</fullName>
    </submittedName>
</protein>
<feature type="transmembrane region" description="Helical" evidence="8">
    <location>
        <begin position="141"/>
        <end position="163"/>
    </location>
</feature>
<comment type="similarity">
    <text evidence="2">Belongs to the MscS (TC 1.A.23) family.</text>
</comment>
<dbReference type="InterPro" id="IPR006685">
    <property type="entry name" value="MscS_channel_2nd"/>
</dbReference>
<dbReference type="SUPFAM" id="SSF50182">
    <property type="entry name" value="Sm-like ribonucleoproteins"/>
    <property type="match status" value="1"/>
</dbReference>
<gene>
    <name evidence="12" type="ORF">L0F81_40835</name>
</gene>
<evidence type="ECO:0000313" key="12">
    <source>
        <dbReference type="EMBL" id="MCG0069532.1"/>
    </source>
</evidence>
<evidence type="ECO:0000256" key="3">
    <source>
        <dbReference type="ARBA" id="ARBA00022475"/>
    </source>
</evidence>
<feature type="domain" description="Mechanosensitive ion channel MscS C-terminal" evidence="10">
    <location>
        <begin position="233"/>
        <end position="319"/>
    </location>
</feature>
<keyword evidence="13" id="KW-1185">Reference proteome</keyword>
<keyword evidence="6 8" id="KW-0472">Membrane</keyword>
<dbReference type="SUPFAM" id="SSF82689">
    <property type="entry name" value="Mechanosensitive channel protein MscS (YggB), C-terminal domain"/>
    <property type="match status" value="1"/>
</dbReference>
<dbReference type="Pfam" id="PF21082">
    <property type="entry name" value="MS_channel_3rd"/>
    <property type="match status" value="1"/>
</dbReference>
<dbReference type="InterPro" id="IPR049278">
    <property type="entry name" value="MS_channel_C"/>
</dbReference>
<feature type="transmembrane region" description="Helical" evidence="8">
    <location>
        <begin position="115"/>
        <end position="135"/>
    </location>
</feature>
<dbReference type="Pfam" id="PF21088">
    <property type="entry name" value="MS_channel_1st"/>
    <property type="match status" value="1"/>
</dbReference>
<dbReference type="InterPro" id="IPR045276">
    <property type="entry name" value="YbiO_bact"/>
</dbReference>
<name>A0ABS9JVD6_9ACTN</name>
<dbReference type="SUPFAM" id="SSF82861">
    <property type="entry name" value="Mechanosensitive channel protein MscS (YggB), transmembrane region"/>
    <property type="match status" value="1"/>
</dbReference>
<feature type="compositionally biased region" description="Low complexity" evidence="7">
    <location>
        <begin position="1"/>
        <end position="30"/>
    </location>
</feature>
<evidence type="ECO:0000256" key="6">
    <source>
        <dbReference type="ARBA" id="ARBA00023136"/>
    </source>
</evidence>
<evidence type="ECO:0000256" key="4">
    <source>
        <dbReference type="ARBA" id="ARBA00022692"/>
    </source>
</evidence>
<evidence type="ECO:0000256" key="5">
    <source>
        <dbReference type="ARBA" id="ARBA00022989"/>
    </source>
</evidence>
<reference evidence="12 13" key="1">
    <citation type="submission" date="2022-01" db="EMBL/GenBank/DDBJ databases">
        <title>Draft Genome Sequences of Seven Type Strains of the Genus Streptomyces.</title>
        <authorList>
            <person name="Aziz S."/>
            <person name="Coretto E."/>
            <person name="Chronakova A."/>
            <person name="Sproer C."/>
            <person name="Huber K."/>
            <person name="Nouioui I."/>
            <person name="Gross H."/>
        </authorList>
    </citation>
    <scope>NUCLEOTIDE SEQUENCE [LARGE SCALE GENOMIC DNA]</scope>
    <source>
        <strain evidence="12 13">DSM 41685</strain>
    </source>
</reference>
<dbReference type="InterPro" id="IPR023408">
    <property type="entry name" value="MscS_beta-dom_sf"/>
</dbReference>
<evidence type="ECO:0000259" key="11">
    <source>
        <dbReference type="Pfam" id="PF21088"/>
    </source>
</evidence>
<dbReference type="EMBL" id="JAKKZF010000360">
    <property type="protein sequence ID" value="MCG0069532.1"/>
    <property type="molecule type" value="Genomic_DNA"/>
</dbReference>
<dbReference type="PANTHER" id="PTHR30460:SF0">
    <property type="entry name" value="MODERATE CONDUCTANCE MECHANOSENSITIVE CHANNEL YBIO"/>
    <property type="match status" value="1"/>
</dbReference>
<keyword evidence="4 8" id="KW-0812">Transmembrane</keyword>
<organism evidence="12 13">
    <name type="scientific">Streptomyces tricolor</name>
    <dbReference type="NCBI Taxonomy" id="68277"/>
    <lineage>
        <taxon>Bacteria</taxon>
        <taxon>Bacillati</taxon>
        <taxon>Actinomycetota</taxon>
        <taxon>Actinomycetes</taxon>
        <taxon>Kitasatosporales</taxon>
        <taxon>Streptomycetaceae</taxon>
        <taxon>Streptomyces</taxon>
        <taxon>Streptomyces violaceoruber group</taxon>
    </lineage>
</organism>
<feature type="domain" description="Mechanosensitive ion channel transmembrane helices 2/3" evidence="11">
    <location>
        <begin position="121"/>
        <end position="159"/>
    </location>
</feature>
<evidence type="ECO:0000259" key="10">
    <source>
        <dbReference type="Pfam" id="PF21082"/>
    </source>
</evidence>
<feature type="region of interest" description="Disordered" evidence="7">
    <location>
        <begin position="326"/>
        <end position="369"/>
    </location>
</feature>
<evidence type="ECO:0000313" key="13">
    <source>
        <dbReference type="Proteomes" id="UP001299012"/>
    </source>
</evidence>
<proteinExistence type="inferred from homology"/>
<evidence type="ECO:0000256" key="1">
    <source>
        <dbReference type="ARBA" id="ARBA00004651"/>
    </source>
</evidence>
<feature type="transmembrane region" description="Helical" evidence="8">
    <location>
        <begin position="52"/>
        <end position="73"/>
    </location>
</feature>
<evidence type="ECO:0000256" key="2">
    <source>
        <dbReference type="ARBA" id="ARBA00008017"/>
    </source>
</evidence>
<dbReference type="Proteomes" id="UP001299012">
    <property type="component" value="Unassembled WGS sequence"/>
</dbReference>
<keyword evidence="5 8" id="KW-1133">Transmembrane helix</keyword>
<dbReference type="Gene3D" id="2.30.30.60">
    <property type="match status" value="1"/>
</dbReference>
<dbReference type="InterPro" id="IPR011066">
    <property type="entry name" value="MscS_channel_C_sf"/>
</dbReference>
<dbReference type="PANTHER" id="PTHR30460">
    <property type="entry name" value="MODERATE CONDUCTANCE MECHANOSENSITIVE CHANNEL YBIO"/>
    <property type="match status" value="1"/>
</dbReference>
<dbReference type="Gene3D" id="3.30.70.100">
    <property type="match status" value="1"/>
</dbReference>
<dbReference type="RefSeq" id="WP_059249591.1">
    <property type="nucleotide sequence ID" value="NZ_CBDRBY010000002.1"/>
</dbReference>
<sequence>MSSPPAVLLAADASPSPSPSPSGSTPAVPTLQDAQESATNAASWVEQNWSTWLAMGLQILLIVVVAVALRAVVRRAITKLIDRMNRTVQAVDGTALGGLLVNAERRRQRAAAIGSVLRSVASFLILGTAALMVLSTFQINLAPLLASAGVAGVAIGFGARNLVTDFLSGVFMILEDQYGVGDVIDAGVATGEVIEVGLRVTKLRGDSGEIWYVRNGEVKRIGNLSQGWATAGVDVTVRASEDLDRVKATLDEVAEKMSKEEPWNELLWGPVEVLGLDSVLIDSMVVRVSARTMPGKSVTVERELRWRIKRAFDAASIRIVGGATAVEDQEDAPDPTATVAAPSVYSNADSPQAKATAPIVAQRAEPPVK</sequence>
<evidence type="ECO:0000256" key="8">
    <source>
        <dbReference type="SAM" id="Phobius"/>
    </source>
</evidence>
<dbReference type="InterPro" id="IPR011014">
    <property type="entry name" value="MscS_channel_TM-2"/>
</dbReference>
<dbReference type="Gene3D" id="1.10.287.1260">
    <property type="match status" value="1"/>
</dbReference>
<keyword evidence="3" id="KW-1003">Cell membrane</keyword>
<dbReference type="Pfam" id="PF00924">
    <property type="entry name" value="MS_channel_2nd"/>
    <property type="match status" value="1"/>
</dbReference>
<feature type="domain" description="Mechanosensitive ion channel MscS" evidence="9">
    <location>
        <begin position="161"/>
        <end position="225"/>
    </location>
</feature>
<dbReference type="InterPro" id="IPR049142">
    <property type="entry name" value="MS_channel_1st"/>
</dbReference>
<feature type="region of interest" description="Disordered" evidence="7">
    <location>
        <begin position="1"/>
        <end position="33"/>
    </location>
</feature>